<comment type="caution">
    <text evidence="3">The sequence shown here is derived from an EMBL/GenBank/DDBJ whole genome shotgun (WGS) entry which is preliminary data.</text>
</comment>
<organism evidence="3 4">
    <name type="scientific">Sporosarcina quadrami</name>
    <dbReference type="NCBI Taxonomy" id="2762234"/>
    <lineage>
        <taxon>Bacteria</taxon>
        <taxon>Bacillati</taxon>
        <taxon>Bacillota</taxon>
        <taxon>Bacilli</taxon>
        <taxon>Bacillales</taxon>
        <taxon>Caryophanaceae</taxon>
        <taxon>Sporosarcina</taxon>
    </lineage>
</organism>
<name>A0ABR8U887_9BACL</name>
<evidence type="ECO:0000313" key="3">
    <source>
        <dbReference type="EMBL" id="MBD7984251.1"/>
    </source>
</evidence>
<evidence type="ECO:0000256" key="1">
    <source>
        <dbReference type="SAM" id="Phobius"/>
    </source>
</evidence>
<sequence>MKNIRLKLTAVLLAFSLLLSFVIAVVDYVKLRDTVLLNQEAEIRFAEDKIIHNLSTIDKVYNLFDMEMASQMESVSKELLAKYEEEPDFTTWNFNALQEKYDMDIFILNDGNKVIHSSFEADIGLDFKACCSGLSALLDRRREEGEFTHDGLDLQSKTGEIKKFSYMPTSDHRFLIELGILLEDKEIFQQFNFIDTIDSLLKEYNIIESINVYNSGGNILGVKTEDFKVNKIEDRFLNVFEKVRKSKETEEVVITENHGKLTYRFIPYNADETRGFSTKRVVAIAYNNDLVANILSKYKNQFLHQLIVIVIGVVGLSLIIARIVAKPIHLAFHDSLTGLKNRAAFEDEIQKRVNRHKKHSLMMIDLDDFKSINDGLGHIEGDKILREFALTIKNVISPGYLAARVGGDEFLILVNNDEIQTVKKTAHILIKQFNNRMEDYFNNEGIRTSVSIGIAISSKNESFEELYSKADQALYKSKMNGKNQYSIFE</sequence>
<protein>
    <submittedName>
        <fullName evidence="3">GGDEF domain-containing protein</fullName>
    </submittedName>
</protein>
<dbReference type="InterPro" id="IPR029787">
    <property type="entry name" value="Nucleotide_cyclase"/>
</dbReference>
<keyword evidence="1" id="KW-0812">Transmembrane</keyword>
<dbReference type="RefSeq" id="WP_191693954.1">
    <property type="nucleotide sequence ID" value="NZ_JACSQN010000005.1"/>
</dbReference>
<keyword evidence="4" id="KW-1185">Reference proteome</keyword>
<dbReference type="InterPro" id="IPR050469">
    <property type="entry name" value="Diguanylate_Cyclase"/>
</dbReference>
<proteinExistence type="predicted"/>
<dbReference type="InterPro" id="IPR043128">
    <property type="entry name" value="Rev_trsase/Diguanyl_cyclase"/>
</dbReference>
<keyword evidence="1" id="KW-1133">Transmembrane helix</keyword>
<keyword evidence="1" id="KW-0472">Membrane</keyword>
<dbReference type="NCBIfam" id="TIGR00254">
    <property type="entry name" value="GGDEF"/>
    <property type="match status" value="1"/>
</dbReference>
<dbReference type="InterPro" id="IPR000160">
    <property type="entry name" value="GGDEF_dom"/>
</dbReference>
<feature type="domain" description="GGDEF" evidence="2">
    <location>
        <begin position="357"/>
        <end position="489"/>
    </location>
</feature>
<dbReference type="Pfam" id="PF00990">
    <property type="entry name" value="GGDEF"/>
    <property type="match status" value="1"/>
</dbReference>
<dbReference type="PROSITE" id="PS50887">
    <property type="entry name" value="GGDEF"/>
    <property type="match status" value="1"/>
</dbReference>
<reference evidence="3 4" key="1">
    <citation type="submission" date="2020-08" db="EMBL/GenBank/DDBJ databases">
        <title>A Genomic Blueprint of the Chicken Gut Microbiome.</title>
        <authorList>
            <person name="Gilroy R."/>
            <person name="Ravi A."/>
            <person name="Getino M."/>
            <person name="Pursley I."/>
            <person name="Horton D.L."/>
            <person name="Alikhan N.-F."/>
            <person name="Baker D."/>
            <person name="Gharbi K."/>
            <person name="Hall N."/>
            <person name="Watson M."/>
            <person name="Adriaenssens E.M."/>
            <person name="Foster-Nyarko E."/>
            <person name="Jarju S."/>
            <person name="Secka A."/>
            <person name="Antonio M."/>
            <person name="Oren A."/>
            <person name="Chaudhuri R."/>
            <person name="La Ragione R.M."/>
            <person name="Hildebrand F."/>
            <person name="Pallen M.J."/>
        </authorList>
    </citation>
    <scope>NUCLEOTIDE SEQUENCE [LARGE SCALE GENOMIC DNA]</scope>
    <source>
        <strain evidence="3 4">Sa2YVA2</strain>
    </source>
</reference>
<dbReference type="SMART" id="SM00267">
    <property type="entry name" value="GGDEF"/>
    <property type="match status" value="1"/>
</dbReference>
<evidence type="ECO:0000313" key="4">
    <source>
        <dbReference type="Proteomes" id="UP000626786"/>
    </source>
</evidence>
<dbReference type="Gene3D" id="3.30.70.270">
    <property type="match status" value="1"/>
</dbReference>
<feature type="transmembrane region" description="Helical" evidence="1">
    <location>
        <begin position="302"/>
        <end position="325"/>
    </location>
</feature>
<dbReference type="PANTHER" id="PTHR45138:SF9">
    <property type="entry name" value="DIGUANYLATE CYCLASE DGCM-RELATED"/>
    <property type="match status" value="1"/>
</dbReference>
<dbReference type="CDD" id="cd01949">
    <property type="entry name" value="GGDEF"/>
    <property type="match status" value="1"/>
</dbReference>
<evidence type="ECO:0000259" key="2">
    <source>
        <dbReference type="PROSITE" id="PS50887"/>
    </source>
</evidence>
<dbReference type="EMBL" id="JACSQN010000005">
    <property type="protein sequence ID" value="MBD7984251.1"/>
    <property type="molecule type" value="Genomic_DNA"/>
</dbReference>
<accession>A0ABR8U887</accession>
<dbReference type="Proteomes" id="UP000626786">
    <property type="component" value="Unassembled WGS sequence"/>
</dbReference>
<dbReference type="SUPFAM" id="SSF55073">
    <property type="entry name" value="Nucleotide cyclase"/>
    <property type="match status" value="1"/>
</dbReference>
<gene>
    <name evidence="3" type="ORF">H9649_06650</name>
</gene>
<dbReference type="PANTHER" id="PTHR45138">
    <property type="entry name" value="REGULATORY COMPONENTS OF SENSORY TRANSDUCTION SYSTEM"/>
    <property type="match status" value="1"/>
</dbReference>